<comment type="catalytic activity">
    <reaction evidence="6">
        <text>N,N-dimethylethanolamine phosphate + S-adenosyl-L-methionine = phosphocholine + S-adenosyl-L-homocysteine + H(+)</text>
        <dbReference type="Rhea" id="RHEA:25325"/>
        <dbReference type="ChEBI" id="CHEBI:15378"/>
        <dbReference type="ChEBI" id="CHEBI:57856"/>
        <dbReference type="ChEBI" id="CHEBI:58641"/>
        <dbReference type="ChEBI" id="CHEBI:59789"/>
        <dbReference type="ChEBI" id="CHEBI:295975"/>
        <dbReference type="EC" id="2.1.1.103"/>
    </reaction>
    <physiologicalReaction direction="left-to-right" evidence="6">
        <dbReference type="Rhea" id="RHEA:25326"/>
    </physiologicalReaction>
</comment>
<dbReference type="PANTHER" id="PTHR44307:SF2">
    <property type="entry name" value="PHOSPHOETHANOLAMINE METHYLTRANSFERASE ISOFORM X1"/>
    <property type="match status" value="1"/>
</dbReference>
<keyword evidence="4" id="KW-0808">Transferase</keyword>
<gene>
    <name evidence="11" type="ORF">LITE_LOCUS2742</name>
</gene>
<evidence type="ECO:0000313" key="12">
    <source>
        <dbReference type="Proteomes" id="UP001154282"/>
    </source>
</evidence>
<protein>
    <recommendedName>
        <fullName evidence="5">phosphoethanolamine N-methyltransferase</fullName>
        <ecNumber evidence="5">2.1.1.103</ecNumber>
    </recommendedName>
</protein>
<evidence type="ECO:0000256" key="1">
    <source>
        <dbReference type="ARBA" id="ARBA00004969"/>
    </source>
</evidence>
<dbReference type="PANTHER" id="PTHR44307">
    <property type="entry name" value="PHOSPHOETHANOLAMINE METHYLTRANSFERASE"/>
    <property type="match status" value="1"/>
</dbReference>
<dbReference type="EMBL" id="CAMGYJ010000002">
    <property type="protein sequence ID" value="CAI0380585.1"/>
    <property type="molecule type" value="Genomic_DNA"/>
</dbReference>
<dbReference type="Pfam" id="PF13847">
    <property type="entry name" value="Methyltransf_31"/>
    <property type="match status" value="1"/>
</dbReference>
<evidence type="ECO:0000256" key="6">
    <source>
        <dbReference type="ARBA" id="ARBA00047619"/>
    </source>
</evidence>
<dbReference type="InterPro" id="IPR029063">
    <property type="entry name" value="SAM-dependent_MTases_sf"/>
</dbReference>
<comment type="caution">
    <text evidence="11">The sequence shown here is derived from an EMBL/GenBank/DDBJ whole genome shotgun (WGS) entry which is preliminary data.</text>
</comment>
<dbReference type="InterPro" id="IPR041698">
    <property type="entry name" value="Methyltransf_25"/>
</dbReference>
<sequence>MEHSVDLTVESMMLDSKASDLDKEERPEVLSLLPPYEGKSVLELGAGIGRFTGEIANKAGQVIALDFIDSVIKKNEDINGHFKNVKFMCADVTSPDLNFSEGSMDLIFSNWLLMYLSDAEVETLAERMVKWLKPGGFIFFRESCFHQSGDSKRKSNPTHYREPRFYTKVFMESHMHDDAGNPYELSFIGCKCIGAYVRNKKNQNQICWIWQKVQSQVDKGFQQFLDNVQYKSNGILRYERVFGQGFVSTGGLETTKEFVARLDLKPGQKVLDVGCGIGGGDFYMAETFDVEVVGIDLSINMISFALERAIGLKCAVEFEVADCTKKTYPDNSFDVIYSRDTILHIQVKTSLCRFMFSQVLKAVLGIWEVTLLSYDFCRTNQHCLDHSSSG</sequence>
<evidence type="ECO:0000256" key="2">
    <source>
        <dbReference type="ARBA" id="ARBA00005189"/>
    </source>
</evidence>
<keyword evidence="12" id="KW-1185">Reference proteome</keyword>
<feature type="domain" description="Methyltransferase" evidence="10">
    <location>
        <begin position="265"/>
        <end position="353"/>
    </location>
</feature>
<dbReference type="GO" id="GO:0032259">
    <property type="term" value="P:methylation"/>
    <property type="evidence" value="ECO:0007669"/>
    <property type="project" value="UniProtKB-KW"/>
</dbReference>
<comment type="catalytic activity">
    <reaction evidence="8">
        <text>N-methylethanolamine phosphate + S-adenosyl-L-methionine = N,N-dimethylethanolamine phosphate + S-adenosyl-L-homocysteine + H(+)</text>
        <dbReference type="Rhea" id="RHEA:25321"/>
        <dbReference type="ChEBI" id="CHEBI:15378"/>
        <dbReference type="ChEBI" id="CHEBI:57781"/>
        <dbReference type="ChEBI" id="CHEBI:57856"/>
        <dbReference type="ChEBI" id="CHEBI:58641"/>
        <dbReference type="ChEBI" id="CHEBI:59789"/>
        <dbReference type="EC" id="2.1.1.103"/>
    </reaction>
    <physiologicalReaction direction="left-to-right" evidence="8">
        <dbReference type="Rhea" id="RHEA:25322"/>
    </physiologicalReaction>
</comment>
<dbReference type="GO" id="GO:0000234">
    <property type="term" value="F:phosphoethanolamine N-methyltransferase activity"/>
    <property type="evidence" value="ECO:0007669"/>
    <property type="project" value="UniProtKB-EC"/>
</dbReference>
<evidence type="ECO:0000256" key="5">
    <source>
        <dbReference type="ARBA" id="ARBA00035674"/>
    </source>
</evidence>
<evidence type="ECO:0000259" key="9">
    <source>
        <dbReference type="Pfam" id="PF13649"/>
    </source>
</evidence>
<dbReference type="EC" id="2.1.1.103" evidence="5"/>
<dbReference type="Proteomes" id="UP001154282">
    <property type="component" value="Unassembled WGS sequence"/>
</dbReference>
<comment type="pathway">
    <text evidence="2">Lipid metabolism.</text>
</comment>
<dbReference type="SUPFAM" id="SSF53335">
    <property type="entry name" value="S-adenosyl-L-methionine-dependent methyltransferases"/>
    <property type="match status" value="2"/>
</dbReference>
<keyword evidence="3" id="KW-0489">Methyltransferase</keyword>
<dbReference type="InterPro" id="IPR025714">
    <property type="entry name" value="Methyltranfer_dom"/>
</dbReference>
<reference evidence="11" key="1">
    <citation type="submission" date="2022-08" db="EMBL/GenBank/DDBJ databases">
        <authorList>
            <person name="Gutierrez-Valencia J."/>
        </authorList>
    </citation>
    <scope>NUCLEOTIDE SEQUENCE</scope>
</reference>
<proteinExistence type="predicted"/>
<evidence type="ECO:0000256" key="4">
    <source>
        <dbReference type="ARBA" id="ARBA00022679"/>
    </source>
</evidence>
<dbReference type="Gene3D" id="3.40.50.150">
    <property type="entry name" value="Vaccinia Virus protein VP39"/>
    <property type="match status" value="2"/>
</dbReference>
<dbReference type="AlphaFoldDB" id="A0AAV0H8Q9"/>
<evidence type="ECO:0000256" key="7">
    <source>
        <dbReference type="ARBA" id="ARBA00047622"/>
    </source>
</evidence>
<evidence type="ECO:0000256" key="8">
    <source>
        <dbReference type="ARBA" id="ARBA00047841"/>
    </source>
</evidence>
<comment type="pathway">
    <text evidence="1">Phospholipid metabolism; phosphatidylcholine biosynthesis.</text>
</comment>
<evidence type="ECO:0000313" key="11">
    <source>
        <dbReference type="EMBL" id="CAI0380585.1"/>
    </source>
</evidence>
<dbReference type="Pfam" id="PF13649">
    <property type="entry name" value="Methyltransf_25"/>
    <property type="match status" value="1"/>
</dbReference>
<comment type="catalytic activity">
    <reaction evidence="7">
        <text>phosphoethanolamine + S-adenosyl-L-methionine = N-methylethanolamine phosphate + S-adenosyl-L-homocysteine + H(+)</text>
        <dbReference type="Rhea" id="RHEA:20365"/>
        <dbReference type="ChEBI" id="CHEBI:15378"/>
        <dbReference type="ChEBI" id="CHEBI:57781"/>
        <dbReference type="ChEBI" id="CHEBI:57856"/>
        <dbReference type="ChEBI" id="CHEBI:58190"/>
        <dbReference type="ChEBI" id="CHEBI:59789"/>
        <dbReference type="EC" id="2.1.1.103"/>
    </reaction>
    <physiologicalReaction direction="left-to-right" evidence="7">
        <dbReference type="Rhea" id="RHEA:20366"/>
    </physiologicalReaction>
</comment>
<dbReference type="CDD" id="cd02440">
    <property type="entry name" value="AdoMet_MTases"/>
    <property type="match status" value="2"/>
</dbReference>
<organism evidence="11 12">
    <name type="scientific">Linum tenue</name>
    <dbReference type="NCBI Taxonomy" id="586396"/>
    <lineage>
        <taxon>Eukaryota</taxon>
        <taxon>Viridiplantae</taxon>
        <taxon>Streptophyta</taxon>
        <taxon>Embryophyta</taxon>
        <taxon>Tracheophyta</taxon>
        <taxon>Spermatophyta</taxon>
        <taxon>Magnoliopsida</taxon>
        <taxon>eudicotyledons</taxon>
        <taxon>Gunneridae</taxon>
        <taxon>Pentapetalae</taxon>
        <taxon>rosids</taxon>
        <taxon>fabids</taxon>
        <taxon>Malpighiales</taxon>
        <taxon>Linaceae</taxon>
        <taxon>Linum</taxon>
    </lineage>
</organism>
<feature type="domain" description="Methyltransferase" evidence="9">
    <location>
        <begin position="41"/>
        <end position="136"/>
    </location>
</feature>
<evidence type="ECO:0000256" key="3">
    <source>
        <dbReference type="ARBA" id="ARBA00022603"/>
    </source>
</evidence>
<name>A0AAV0H8Q9_9ROSI</name>
<evidence type="ECO:0000259" key="10">
    <source>
        <dbReference type="Pfam" id="PF13847"/>
    </source>
</evidence>
<accession>A0AAV0H8Q9</accession>